<protein>
    <recommendedName>
        <fullName evidence="3">DUF3606 domain-containing protein</fullName>
    </recommendedName>
</protein>
<dbReference type="EMBL" id="GU260714">
    <property type="protein sequence ID" value="ADC36158.1"/>
    <property type="molecule type" value="Genomic_DNA"/>
</dbReference>
<name>E3T764_9BACT</name>
<dbReference type="InterPro" id="IPR022037">
    <property type="entry name" value="DUF3606"/>
</dbReference>
<evidence type="ECO:0000313" key="2">
    <source>
        <dbReference type="EMBL" id="ADC36158.1"/>
    </source>
</evidence>
<feature type="compositionally biased region" description="Basic and acidic residues" evidence="1">
    <location>
        <begin position="17"/>
        <end position="28"/>
    </location>
</feature>
<dbReference type="Pfam" id="PF12244">
    <property type="entry name" value="DUF3606"/>
    <property type="match status" value="1"/>
</dbReference>
<accession>E3T764</accession>
<reference evidence="2" key="2">
    <citation type="journal article" date="2010" name="Appl. Environ. Microbiol.">
        <title>Comparative analysis of acidobacterial genomic fragments from terrestrial and aquatic metagenomic libraries, with emphasis on acidobacteria subdivision 6.</title>
        <authorList>
            <person name="Kielak A.M."/>
            <person name="van Veen J.A."/>
            <person name="Kowalchuk G.A."/>
        </authorList>
    </citation>
    <scope>NUCLEOTIDE SEQUENCE</scope>
</reference>
<evidence type="ECO:0000256" key="1">
    <source>
        <dbReference type="SAM" id="MobiDB-lite"/>
    </source>
</evidence>
<sequence>MGIKPTDFDTLPTLDADTPKAPHDPEHINPKLASDVRYWAAQFGVSGQVLHEAVRVHGTSVAKVRAAIEQNRVNMTNADDEADAAKNA</sequence>
<reference evidence="2" key="1">
    <citation type="submission" date="2009-12" db="EMBL/GenBank/DDBJ databases">
        <authorList>
            <person name="Kielak A."/>
            <person name="van Veen J.A."/>
            <person name="Kowalchuk G.A."/>
        </authorList>
    </citation>
    <scope>NUCLEOTIDE SEQUENCE</scope>
</reference>
<evidence type="ECO:0008006" key="3">
    <source>
        <dbReference type="Google" id="ProtNLM"/>
    </source>
</evidence>
<organism evidence="2">
    <name type="scientific">uncultured bacterium 162</name>
    <dbReference type="NCBI Taxonomy" id="698381"/>
    <lineage>
        <taxon>Bacteria</taxon>
        <taxon>environmental samples</taxon>
    </lineage>
</organism>
<feature type="region of interest" description="Disordered" evidence="1">
    <location>
        <begin position="1"/>
        <end position="28"/>
    </location>
</feature>
<proteinExistence type="predicted"/>
<dbReference type="AlphaFoldDB" id="E3T764"/>